<proteinExistence type="predicted"/>
<evidence type="ECO:0000313" key="3">
    <source>
        <dbReference type="Proteomes" id="UP000075321"/>
    </source>
</evidence>
<evidence type="ECO:0000256" key="1">
    <source>
        <dbReference type="SAM" id="MobiDB-lite"/>
    </source>
</evidence>
<name>A0A151AJ11_9EURY</name>
<sequence>MIVDKCRLCEFYVVVGSSVDHHRVMQAHELSEHGRINPNRQDHRSDA</sequence>
<evidence type="ECO:0008006" key="4">
    <source>
        <dbReference type="Google" id="ProtNLM"/>
    </source>
</evidence>
<dbReference type="Proteomes" id="UP000075321">
    <property type="component" value="Unassembled WGS sequence"/>
</dbReference>
<dbReference type="OrthoDB" id="192468at2157"/>
<dbReference type="AlphaFoldDB" id="A0A151AJ11"/>
<feature type="region of interest" description="Disordered" evidence="1">
    <location>
        <begin position="26"/>
        <end position="47"/>
    </location>
</feature>
<comment type="caution">
    <text evidence="2">The sequence shown here is derived from an EMBL/GenBank/DDBJ whole genome shotgun (WGS) entry which is preliminary data.</text>
</comment>
<evidence type="ECO:0000313" key="2">
    <source>
        <dbReference type="EMBL" id="KYH27397.1"/>
    </source>
</evidence>
<dbReference type="EMBL" id="LTAZ01000001">
    <property type="protein sequence ID" value="KYH27397.1"/>
    <property type="molecule type" value="Genomic_DNA"/>
</dbReference>
<dbReference type="RefSeq" id="WP_169802598.1">
    <property type="nucleotide sequence ID" value="NZ_LTAZ01000001.1"/>
</dbReference>
<organism evidence="2 3">
    <name type="scientific">Halalkalicoccus paucihalophilus</name>
    <dbReference type="NCBI Taxonomy" id="1008153"/>
    <lineage>
        <taxon>Archaea</taxon>
        <taxon>Methanobacteriati</taxon>
        <taxon>Methanobacteriota</taxon>
        <taxon>Stenosarchaea group</taxon>
        <taxon>Halobacteria</taxon>
        <taxon>Halobacteriales</taxon>
        <taxon>Halococcaceae</taxon>
        <taxon>Halalkalicoccus</taxon>
    </lineage>
</organism>
<reference evidence="2 3" key="1">
    <citation type="submission" date="2016-02" db="EMBL/GenBank/DDBJ databases">
        <title>Genome sequence of Halalkalicoccus paucihalophilus DSM 24557.</title>
        <authorList>
            <person name="Poehlein A."/>
            <person name="Daniel R."/>
        </authorList>
    </citation>
    <scope>NUCLEOTIDE SEQUENCE [LARGE SCALE GENOMIC DNA]</scope>
    <source>
        <strain evidence="2 3">DSM 24557</strain>
    </source>
</reference>
<gene>
    <name evidence="2" type="ORF">HAPAU_00630</name>
</gene>
<keyword evidence="3" id="KW-1185">Reference proteome</keyword>
<accession>A0A151AJ11</accession>
<protein>
    <recommendedName>
        <fullName evidence="4">C2H2-type domain-containing protein</fullName>
    </recommendedName>
</protein>
<dbReference type="PATRIC" id="fig|1008153.3.peg.67"/>
<feature type="compositionally biased region" description="Basic and acidic residues" evidence="1">
    <location>
        <begin position="29"/>
        <end position="47"/>
    </location>
</feature>